<proteinExistence type="inferred from homology"/>
<organism evidence="9 10">
    <name type="scientific">Fopius arisanus</name>
    <dbReference type="NCBI Taxonomy" id="64838"/>
    <lineage>
        <taxon>Eukaryota</taxon>
        <taxon>Metazoa</taxon>
        <taxon>Ecdysozoa</taxon>
        <taxon>Arthropoda</taxon>
        <taxon>Hexapoda</taxon>
        <taxon>Insecta</taxon>
        <taxon>Pterygota</taxon>
        <taxon>Neoptera</taxon>
        <taxon>Endopterygota</taxon>
        <taxon>Hymenoptera</taxon>
        <taxon>Apocrita</taxon>
        <taxon>Ichneumonoidea</taxon>
        <taxon>Braconidae</taxon>
        <taxon>Opiinae</taxon>
        <taxon>Fopius</taxon>
    </lineage>
</organism>
<keyword evidence="5" id="KW-0378">Hydrolase</keyword>
<evidence type="ECO:0000256" key="4">
    <source>
        <dbReference type="ARBA" id="ARBA00022729"/>
    </source>
</evidence>
<feature type="chain" id="PRO_5040203912" description="acid phosphatase" evidence="8">
    <location>
        <begin position="19"/>
        <end position="399"/>
    </location>
</feature>
<evidence type="ECO:0000256" key="8">
    <source>
        <dbReference type="SAM" id="SignalP"/>
    </source>
</evidence>
<evidence type="ECO:0000256" key="5">
    <source>
        <dbReference type="ARBA" id="ARBA00022801"/>
    </source>
</evidence>
<dbReference type="KEGG" id="fas:105266760"/>
<keyword evidence="6" id="KW-1015">Disulfide bond</keyword>
<keyword evidence="7" id="KW-0325">Glycoprotein</keyword>
<accession>A0A9R1T5Z6</accession>
<keyword evidence="9" id="KW-1185">Reference proteome</keyword>
<dbReference type="OrthoDB" id="5821688at2759"/>
<dbReference type="Pfam" id="PF00328">
    <property type="entry name" value="His_Phos_2"/>
    <property type="match status" value="1"/>
</dbReference>
<evidence type="ECO:0000256" key="2">
    <source>
        <dbReference type="ARBA" id="ARBA00005375"/>
    </source>
</evidence>
<feature type="signal peptide" evidence="8">
    <location>
        <begin position="1"/>
        <end position="18"/>
    </location>
</feature>
<dbReference type="Gene3D" id="3.40.50.1240">
    <property type="entry name" value="Phosphoglycerate mutase-like"/>
    <property type="match status" value="1"/>
</dbReference>
<evidence type="ECO:0000313" key="9">
    <source>
        <dbReference type="Proteomes" id="UP000694866"/>
    </source>
</evidence>
<keyword evidence="4 8" id="KW-0732">Signal</keyword>
<dbReference type="PANTHER" id="PTHR11567:SF211">
    <property type="entry name" value="PROSTATIC ACID PHOSPHATASE"/>
    <property type="match status" value="1"/>
</dbReference>
<dbReference type="InterPro" id="IPR000560">
    <property type="entry name" value="His_Pase_clade-2"/>
</dbReference>
<evidence type="ECO:0000313" key="10">
    <source>
        <dbReference type="RefSeq" id="XP_011303460.1"/>
    </source>
</evidence>
<name>A0A9R1T5Z6_9HYME</name>
<dbReference type="EC" id="3.1.3.2" evidence="3"/>
<dbReference type="GO" id="GO:0003993">
    <property type="term" value="F:acid phosphatase activity"/>
    <property type="evidence" value="ECO:0007669"/>
    <property type="project" value="UniProtKB-EC"/>
</dbReference>
<sequence length="399" mass="45180">MWRVNFLVLLGATAVLSGQELQQVHIVFSHKFYAPVETTNGTIFPGLLDFRHFLEQTFDMNNKAKLDLYSLGVVIRQIYDSFLGDIYHPDFMSMRTSEYALSMISGQLVNAGLWPPAPEQKWKEDLDWQPVPTDFVPADEDTLLMGYFCPTFKAEEQKVNGNFSSIVEEHKSLFEFLTIHYGKKIETPWDVAMLYSCLETIAAQNVSLPAWANHIFPQGEMKNVSLKAYETLSKTRLQRTLNGGSLLKKILRDAVAHEDAQGNSKLKLVLYSGEDRTVMGLLENLGAWTPHIVKQGASIIFEVYRESNSLDYSIQMFYLPEPRSKVDPIRLNNCGEYCPLTKFSSILEDILPVDEKSICQHIPSSDDPKESPGHDKSDSRLFLISLPVLLLGLSFTRIG</sequence>
<comment type="similarity">
    <text evidence="2">Belongs to the histidine acid phosphatase family.</text>
</comment>
<evidence type="ECO:0000256" key="6">
    <source>
        <dbReference type="ARBA" id="ARBA00023157"/>
    </source>
</evidence>
<protein>
    <recommendedName>
        <fullName evidence="3">acid phosphatase</fullName>
        <ecNumber evidence="3">3.1.3.2</ecNumber>
    </recommendedName>
</protein>
<dbReference type="InterPro" id="IPR029033">
    <property type="entry name" value="His_PPase_superfam"/>
</dbReference>
<evidence type="ECO:0000256" key="7">
    <source>
        <dbReference type="ARBA" id="ARBA00023180"/>
    </source>
</evidence>
<gene>
    <name evidence="10" type="primary">LOC105266760</name>
</gene>
<dbReference type="SUPFAM" id="SSF53254">
    <property type="entry name" value="Phosphoglycerate mutase-like"/>
    <property type="match status" value="1"/>
</dbReference>
<evidence type="ECO:0000256" key="3">
    <source>
        <dbReference type="ARBA" id="ARBA00012646"/>
    </source>
</evidence>
<dbReference type="AlphaFoldDB" id="A0A9R1T5Z6"/>
<evidence type="ECO:0000256" key="1">
    <source>
        <dbReference type="ARBA" id="ARBA00000032"/>
    </source>
</evidence>
<dbReference type="Proteomes" id="UP000694866">
    <property type="component" value="Unplaced"/>
</dbReference>
<dbReference type="InterPro" id="IPR050645">
    <property type="entry name" value="Histidine_acid_phosphatase"/>
</dbReference>
<reference evidence="10" key="1">
    <citation type="submission" date="2025-08" db="UniProtKB">
        <authorList>
            <consortium name="RefSeq"/>
        </authorList>
    </citation>
    <scope>IDENTIFICATION</scope>
    <source>
        <strain evidence="10">USDA-PBARC FA_bdor</strain>
        <tissue evidence="10">Whole organism</tissue>
    </source>
</reference>
<dbReference type="RefSeq" id="XP_011303460.1">
    <property type="nucleotide sequence ID" value="XM_011305158.1"/>
</dbReference>
<dbReference type="PANTHER" id="PTHR11567">
    <property type="entry name" value="ACID PHOSPHATASE-RELATED"/>
    <property type="match status" value="1"/>
</dbReference>
<comment type="catalytic activity">
    <reaction evidence="1">
        <text>a phosphate monoester + H2O = an alcohol + phosphate</text>
        <dbReference type="Rhea" id="RHEA:15017"/>
        <dbReference type="ChEBI" id="CHEBI:15377"/>
        <dbReference type="ChEBI" id="CHEBI:30879"/>
        <dbReference type="ChEBI" id="CHEBI:43474"/>
        <dbReference type="ChEBI" id="CHEBI:67140"/>
        <dbReference type="EC" id="3.1.3.2"/>
    </reaction>
</comment>
<dbReference type="GeneID" id="105266760"/>